<gene>
    <name evidence="1" type="ORF">RJT34_13232</name>
</gene>
<organism evidence="1 2">
    <name type="scientific">Clitoria ternatea</name>
    <name type="common">Butterfly pea</name>
    <dbReference type="NCBI Taxonomy" id="43366"/>
    <lineage>
        <taxon>Eukaryota</taxon>
        <taxon>Viridiplantae</taxon>
        <taxon>Streptophyta</taxon>
        <taxon>Embryophyta</taxon>
        <taxon>Tracheophyta</taxon>
        <taxon>Spermatophyta</taxon>
        <taxon>Magnoliopsida</taxon>
        <taxon>eudicotyledons</taxon>
        <taxon>Gunneridae</taxon>
        <taxon>Pentapetalae</taxon>
        <taxon>rosids</taxon>
        <taxon>fabids</taxon>
        <taxon>Fabales</taxon>
        <taxon>Fabaceae</taxon>
        <taxon>Papilionoideae</taxon>
        <taxon>50 kb inversion clade</taxon>
        <taxon>NPAAA clade</taxon>
        <taxon>indigoferoid/millettioid clade</taxon>
        <taxon>Phaseoleae</taxon>
        <taxon>Clitoria</taxon>
    </lineage>
</organism>
<protein>
    <submittedName>
        <fullName evidence="1">Uncharacterized protein</fullName>
    </submittedName>
</protein>
<evidence type="ECO:0000313" key="1">
    <source>
        <dbReference type="EMBL" id="KAK7302345.1"/>
    </source>
</evidence>
<dbReference type="Proteomes" id="UP001359559">
    <property type="component" value="Unassembled WGS sequence"/>
</dbReference>
<dbReference type="AlphaFoldDB" id="A0AAN9PK12"/>
<name>A0AAN9PK12_CLITE</name>
<evidence type="ECO:0000313" key="2">
    <source>
        <dbReference type="Proteomes" id="UP001359559"/>
    </source>
</evidence>
<dbReference type="EMBL" id="JAYKXN010000003">
    <property type="protein sequence ID" value="KAK7302345.1"/>
    <property type="molecule type" value="Genomic_DNA"/>
</dbReference>
<proteinExistence type="predicted"/>
<comment type="caution">
    <text evidence="1">The sequence shown here is derived from an EMBL/GenBank/DDBJ whole genome shotgun (WGS) entry which is preliminary data.</text>
</comment>
<keyword evidence="2" id="KW-1185">Reference proteome</keyword>
<reference evidence="1 2" key="1">
    <citation type="submission" date="2024-01" db="EMBL/GenBank/DDBJ databases">
        <title>The genomes of 5 underutilized Papilionoideae crops provide insights into root nodulation and disease resistance.</title>
        <authorList>
            <person name="Yuan L."/>
        </authorList>
    </citation>
    <scope>NUCLEOTIDE SEQUENCE [LARGE SCALE GENOMIC DNA]</scope>
    <source>
        <strain evidence="1">LY-2023</strain>
        <tissue evidence="1">Leaf</tissue>
    </source>
</reference>
<accession>A0AAN9PK12</accession>
<sequence length="85" mass="9522">MAVVNWCKENLKLSIQTPVWYLYLQQSPQLYASKILADTSEGNSSGQSSWQAEALMTILSLNERCMCYLIKQGLALEVSFAGMAR</sequence>